<feature type="transmembrane region" description="Helical" evidence="3">
    <location>
        <begin position="218"/>
        <end position="235"/>
    </location>
</feature>
<sequence length="326" mass="37651">MRYINDHMSFNVIHPFNLPLLPPPVTFDSQEINKLLLKARTELAELKGYSLSLPNPNLLLSPAIIRESVASSNIENINTTVVDVLRNQLFPETEQNKPDKEVLWYRDAVDWGFANVHKVGISTRLTLGIQKKLIPTSYGQYRTQQNRIENSSTKEPLYTPPIASLIPSLIGNLENYLNNEENIDPLIKTIIGHYQFESIHPFDDGNGRTGRILMIMQLINDGLLIFPILYISGYINKNRSEYYQLLRKITTTGKWEDFVLFMLTGFQSQAEETKSTLLKIKILYFDFKKNLKTNFKKIYSADLVDNLFSFKGWENIICTSINNYFR</sequence>
<comment type="caution">
    <text evidence="5">The sequence shown here is derived from an EMBL/GenBank/DDBJ whole genome shotgun (WGS) entry which is preliminary data.</text>
</comment>
<dbReference type="Proteomes" id="UP000034349">
    <property type="component" value="Unassembled WGS sequence"/>
</dbReference>
<keyword evidence="3" id="KW-1133">Transmembrane helix</keyword>
<feature type="domain" description="Fido" evidence="4">
    <location>
        <begin position="121"/>
        <end position="264"/>
    </location>
</feature>
<evidence type="ECO:0000313" key="5">
    <source>
        <dbReference type="EMBL" id="KKP33409.1"/>
    </source>
</evidence>
<protein>
    <recommendedName>
        <fullName evidence="4">Fido domain-containing protein</fullName>
    </recommendedName>
</protein>
<evidence type="ECO:0000256" key="3">
    <source>
        <dbReference type="SAM" id="Phobius"/>
    </source>
</evidence>
<dbReference type="Pfam" id="PF02661">
    <property type="entry name" value="Fic"/>
    <property type="match status" value="1"/>
</dbReference>
<keyword evidence="2" id="KW-0547">Nucleotide-binding</keyword>
<organism evidence="5 6">
    <name type="scientific">Candidatus Roizmanbacteria bacterium GW2011_GWA2_32_13</name>
    <dbReference type="NCBI Taxonomy" id="1618475"/>
    <lineage>
        <taxon>Bacteria</taxon>
        <taxon>Candidatus Roizmaniibacteriota</taxon>
    </lineage>
</organism>
<dbReference type="GO" id="GO:0005524">
    <property type="term" value="F:ATP binding"/>
    <property type="evidence" value="ECO:0007669"/>
    <property type="project" value="UniProtKB-KW"/>
</dbReference>
<keyword evidence="3" id="KW-0812">Transmembrane</keyword>
<dbReference type="SUPFAM" id="SSF140931">
    <property type="entry name" value="Fic-like"/>
    <property type="match status" value="1"/>
</dbReference>
<feature type="binding site" evidence="2">
    <location>
        <begin position="242"/>
        <end position="243"/>
    </location>
    <ligand>
        <name>ATP</name>
        <dbReference type="ChEBI" id="CHEBI:30616"/>
    </ligand>
</feature>
<evidence type="ECO:0000256" key="1">
    <source>
        <dbReference type="PIRSR" id="PIRSR640198-1"/>
    </source>
</evidence>
<dbReference type="Pfam" id="PF13784">
    <property type="entry name" value="Fic_N"/>
    <property type="match status" value="1"/>
</dbReference>
<dbReference type="Gene3D" id="1.10.3290.10">
    <property type="entry name" value="Fido-like domain"/>
    <property type="match status" value="1"/>
</dbReference>
<dbReference type="PANTHER" id="PTHR13504:SF38">
    <property type="entry name" value="FIDO DOMAIN-CONTAINING PROTEIN"/>
    <property type="match status" value="1"/>
</dbReference>
<dbReference type="InterPro" id="IPR003812">
    <property type="entry name" value="Fido"/>
</dbReference>
<dbReference type="InterPro" id="IPR036597">
    <property type="entry name" value="Fido-like_dom_sf"/>
</dbReference>
<dbReference type="InterPro" id="IPR040198">
    <property type="entry name" value="Fido_containing"/>
</dbReference>
<proteinExistence type="predicted"/>
<dbReference type="PROSITE" id="PS51459">
    <property type="entry name" value="FIDO"/>
    <property type="match status" value="1"/>
</dbReference>
<feature type="binding site" evidence="2">
    <location>
        <begin position="204"/>
        <end position="211"/>
    </location>
    <ligand>
        <name>ATP</name>
        <dbReference type="ChEBI" id="CHEBI:30616"/>
    </ligand>
</feature>
<dbReference type="PANTHER" id="PTHR13504">
    <property type="entry name" value="FIDO DOMAIN-CONTAINING PROTEIN DDB_G0283145"/>
    <property type="match status" value="1"/>
</dbReference>
<feature type="active site" evidence="1">
    <location>
        <position position="200"/>
    </location>
</feature>
<keyword evidence="3" id="KW-0472">Membrane</keyword>
<dbReference type="EMBL" id="LBOK01000044">
    <property type="protein sequence ID" value="KKP33409.1"/>
    <property type="molecule type" value="Genomic_DNA"/>
</dbReference>
<evidence type="ECO:0000313" key="6">
    <source>
        <dbReference type="Proteomes" id="UP000034349"/>
    </source>
</evidence>
<reference evidence="5 6" key="1">
    <citation type="journal article" date="2015" name="Nature">
        <title>rRNA introns, odd ribosomes, and small enigmatic genomes across a large radiation of phyla.</title>
        <authorList>
            <person name="Brown C.T."/>
            <person name="Hug L.A."/>
            <person name="Thomas B.C."/>
            <person name="Sharon I."/>
            <person name="Castelle C.J."/>
            <person name="Singh A."/>
            <person name="Wilkins M.J."/>
            <person name="Williams K.H."/>
            <person name="Banfield J.F."/>
        </authorList>
    </citation>
    <scope>NUCLEOTIDE SEQUENCE [LARGE SCALE GENOMIC DNA]</scope>
</reference>
<accession>A0A0F9YPQ1</accession>
<keyword evidence="2" id="KW-0067">ATP-binding</keyword>
<evidence type="ECO:0000256" key="2">
    <source>
        <dbReference type="PIRSR" id="PIRSR640198-2"/>
    </source>
</evidence>
<name>A0A0F9YPQ1_9BACT</name>
<evidence type="ECO:0000259" key="4">
    <source>
        <dbReference type="PROSITE" id="PS51459"/>
    </source>
</evidence>
<dbReference type="AlphaFoldDB" id="A0A0F9YPQ1"/>
<dbReference type="InterPro" id="IPR025758">
    <property type="entry name" value="Fic/DOC_N"/>
</dbReference>
<gene>
    <name evidence="5" type="ORF">UR23_C0044G0002</name>
</gene>